<organism evidence="6 7">
    <name type="scientific">Succinivibrio faecicola</name>
    <dbReference type="NCBI Taxonomy" id="2820300"/>
    <lineage>
        <taxon>Bacteria</taxon>
        <taxon>Pseudomonadati</taxon>
        <taxon>Pseudomonadota</taxon>
        <taxon>Gammaproteobacteria</taxon>
        <taxon>Aeromonadales</taxon>
        <taxon>Succinivibrionaceae</taxon>
        <taxon>Succinivibrio</taxon>
    </lineage>
</organism>
<evidence type="ECO:0000256" key="1">
    <source>
        <dbReference type="ARBA" id="ARBA00022491"/>
    </source>
</evidence>
<keyword evidence="1" id="KW-0678">Repressor</keyword>
<dbReference type="Proteomes" id="UP000731465">
    <property type="component" value="Unassembled WGS sequence"/>
</dbReference>
<comment type="caution">
    <text evidence="6">The sequence shown here is derived from an EMBL/GenBank/DDBJ whole genome shotgun (WGS) entry which is preliminary data.</text>
</comment>
<dbReference type="InterPro" id="IPR046335">
    <property type="entry name" value="LacI/GalR-like_sensor"/>
</dbReference>
<evidence type="ECO:0000256" key="3">
    <source>
        <dbReference type="ARBA" id="ARBA00023125"/>
    </source>
</evidence>
<evidence type="ECO:0000256" key="2">
    <source>
        <dbReference type="ARBA" id="ARBA00023015"/>
    </source>
</evidence>
<keyword evidence="4" id="KW-0804">Transcription</keyword>
<reference evidence="6 7" key="1">
    <citation type="submission" date="2021-03" db="EMBL/GenBank/DDBJ databases">
        <title>Succinivibrio sp. nov. isolated from feces of cow.</title>
        <authorList>
            <person name="Choi J.-Y."/>
        </authorList>
    </citation>
    <scope>NUCLEOTIDE SEQUENCE [LARGE SCALE GENOMIC DNA]</scope>
    <source>
        <strain evidence="6 7">AGMB01872</strain>
    </source>
</reference>
<dbReference type="InterPro" id="IPR028082">
    <property type="entry name" value="Peripla_BP_I"/>
</dbReference>
<keyword evidence="7" id="KW-1185">Reference proteome</keyword>
<dbReference type="Pfam" id="PF13377">
    <property type="entry name" value="Peripla_BP_3"/>
    <property type="match status" value="1"/>
</dbReference>
<dbReference type="PANTHER" id="PTHR30146:SF148">
    <property type="entry name" value="HTH-TYPE TRANSCRIPTIONAL REPRESSOR PURR-RELATED"/>
    <property type="match status" value="1"/>
</dbReference>
<dbReference type="PANTHER" id="PTHR30146">
    <property type="entry name" value="LACI-RELATED TRANSCRIPTIONAL REPRESSOR"/>
    <property type="match status" value="1"/>
</dbReference>
<sequence length="211" mass="23233">MPTEKFTQSFLQTNLDIPVIQIDRCFDVDNSDCVTEDNVYGASLAVDYLTSLNHKKIAFISGDQSVFTFSQRCKGAMQSGKSKVEIVSLSSKAYEDLFIGAFEKTNFLMMRDRSRRPTAIVGANNAITAGIVYALNLKGIKIPDDVSVISYGDSRWCRFFNPPVTAIVQPVEQIGSIAANNLIKRITGENTKVEQVCLQSMLLTRASTAAI</sequence>
<accession>A0ABS7DH36</accession>
<keyword evidence="3" id="KW-0238">DNA-binding</keyword>
<dbReference type="RefSeq" id="WP_219937833.1">
    <property type="nucleotide sequence ID" value="NZ_JAGFNY010000023.1"/>
</dbReference>
<dbReference type="Gene3D" id="3.40.50.2300">
    <property type="match status" value="2"/>
</dbReference>
<feature type="domain" description="Transcriptional regulator LacI/GalR-like sensor" evidence="5">
    <location>
        <begin position="46"/>
        <end position="208"/>
    </location>
</feature>
<dbReference type="EMBL" id="JAGFNY010000023">
    <property type="protein sequence ID" value="MBW7570609.1"/>
    <property type="molecule type" value="Genomic_DNA"/>
</dbReference>
<evidence type="ECO:0000256" key="4">
    <source>
        <dbReference type="ARBA" id="ARBA00023163"/>
    </source>
</evidence>
<protein>
    <submittedName>
        <fullName evidence="6">Substrate-binding domain-containing protein</fullName>
    </submittedName>
</protein>
<proteinExistence type="predicted"/>
<evidence type="ECO:0000313" key="6">
    <source>
        <dbReference type="EMBL" id="MBW7570609.1"/>
    </source>
</evidence>
<name>A0ABS7DH36_9GAMM</name>
<evidence type="ECO:0000313" key="7">
    <source>
        <dbReference type="Proteomes" id="UP000731465"/>
    </source>
</evidence>
<keyword evidence="2" id="KW-0805">Transcription regulation</keyword>
<dbReference type="SUPFAM" id="SSF53822">
    <property type="entry name" value="Periplasmic binding protein-like I"/>
    <property type="match status" value="1"/>
</dbReference>
<gene>
    <name evidence="6" type="ORF">J5V48_06860</name>
</gene>
<evidence type="ECO:0000259" key="5">
    <source>
        <dbReference type="Pfam" id="PF13377"/>
    </source>
</evidence>
<dbReference type="CDD" id="cd06267">
    <property type="entry name" value="PBP1_LacI_sugar_binding-like"/>
    <property type="match status" value="1"/>
</dbReference>